<comment type="function">
    <text evidence="1">Component of the EKC/KEOPS complex that is required for the formation of a threonylcarbamoyl group on adenosine at position 37 (t(6)A37) in tRNAs that read codons beginning with adenine. The complex is probably involved in the transfer of the threonylcarbamoyl moiety of threonylcarbamoyl-AMP (TC-AMP) to the N6 group of A37. BUD32 has ATPase activity in the context of the EKC/KEOPS complex and likely plays a supporting role to the catalytic subunit KAE1. The EKC/KEOPS complex also promotes both telomere uncapping and telomere elongation. The complex is required for efficient recruitment of transcriptional coactivators.</text>
</comment>
<name>A0AAD6MT25_9EURO</name>
<evidence type="ECO:0000256" key="6">
    <source>
        <dbReference type="ARBA" id="ARBA00019973"/>
    </source>
</evidence>
<evidence type="ECO:0000256" key="8">
    <source>
        <dbReference type="ARBA" id="ARBA00030980"/>
    </source>
</evidence>
<evidence type="ECO:0000256" key="11">
    <source>
        <dbReference type="ARBA" id="ARBA00048679"/>
    </source>
</evidence>
<protein>
    <recommendedName>
        <fullName evidence="6">EKC/KEOPS complex subunit BUD32</fullName>
        <ecNumber evidence="4">2.7.11.1</ecNumber>
    </recommendedName>
    <alternativeName>
        <fullName evidence="8 9">Atypical Serine/threonine protein kinase BUD32</fullName>
    </alternativeName>
    <alternativeName>
        <fullName evidence="5">EKC/KEOPS complex subunit bud32</fullName>
    </alternativeName>
</protein>
<dbReference type="Gene3D" id="1.10.510.10">
    <property type="entry name" value="Transferase(Phosphotransferase) domain 1"/>
    <property type="match status" value="1"/>
</dbReference>
<comment type="subcellular location">
    <subcellularLocation>
        <location evidence="2">Chromosome</location>
        <location evidence="2">Telomere</location>
    </subcellularLocation>
</comment>
<comment type="catalytic activity">
    <reaction evidence="11">
        <text>L-seryl-[protein] + ATP = O-phospho-L-seryl-[protein] + ADP + H(+)</text>
        <dbReference type="Rhea" id="RHEA:17989"/>
        <dbReference type="Rhea" id="RHEA-COMP:9863"/>
        <dbReference type="Rhea" id="RHEA-COMP:11604"/>
        <dbReference type="ChEBI" id="CHEBI:15378"/>
        <dbReference type="ChEBI" id="CHEBI:29999"/>
        <dbReference type="ChEBI" id="CHEBI:30616"/>
        <dbReference type="ChEBI" id="CHEBI:83421"/>
        <dbReference type="ChEBI" id="CHEBI:456216"/>
        <dbReference type="EC" id="2.7.11.1"/>
    </reaction>
</comment>
<comment type="catalytic activity">
    <reaction evidence="10">
        <text>L-threonyl-[protein] + ATP = O-phospho-L-threonyl-[protein] + ADP + H(+)</text>
        <dbReference type="Rhea" id="RHEA:46608"/>
        <dbReference type="Rhea" id="RHEA-COMP:11060"/>
        <dbReference type="Rhea" id="RHEA-COMP:11605"/>
        <dbReference type="ChEBI" id="CHEBI:15378"/>
        <dbReference type="ChEBI" id="CHEBI:30013"/>
        <dbReference type="ChEBI" id="CHEBI:30616"/>
        <dbReference type="ChEBI" id="CHEBI:61977"/>
        <dbReference type="ChEBI" id="CHEBI:456216"/>
        <dbReference type="EC" id="2.7.11.1"/>
    </reaction>
</comment>
<keyword evidence="7" id="KW-0779">Telomere</keyword>
<dbReference type="PROSITE" id="PS50011">
    <property type="entry name" value="PROTEIN_KINASE_DOM"/>
    <property type="match status" value="1"/>
</dbReference>
<dbReference type="GO" id="GO:0000781">
    <property type="term" value="C:chromosome, telomeric region"/>
    <property type="evidence" value="ECO:0007669"/>
    <property type="project" value="UniProtKB-SubCell"/>
</dbReference>
<evidence type="ECO:0000256" key="2">
    <source>
        <dbReference type="ARBA" id="ARBA00004574"/>
    </source>
</evidence>
<dbReference type="Proteomes" id="UP001215712">
    <property type="component" value="Unassembled WGS sequence"/>
</dbReference>
<dbReference type="GO" id="GO:0005524">
    <property type="term" value="F:ATP binding"/>
    <property type="evidence" value="ECO:0007669"/>
    <property type="project" value="InterPro"/>
</dbReference>
<evidence type="ECO:0000256" key="4">
    <source>
        <dbReference type="ARBA" id="ARBA00012513"/>
    </source>
</evidence>
<sequence length="401" mass="46434">MLSPEERFLPLGRTYFGDEDDPATECHCNLWDWDQLRLIKIKGTSKFFPPEDDAQTSIFAQYLDYLSPEVREITIDNDGLLTGIPTDPDVDETEFTAYMPCSLCNHLANSPTICFSQLREIDRLGPGVDLLSYNDQKVIFKFNPLRLPHKLNSSWREMNIISKLPSHPNLVPFDNLILEDNESRIIGFTTKYIPGGTLSDPNKPFRFEWLQQLTQLVDFLNFELGIMHQDIAPRNLLMDPETEEILLFNFDCAAGGQRGLLKGQDDVTGIVFTLHEIITNDPQIKKIPHWKRKIHMVQNIEWTCNRELDCDVSKFRQFLNDWITNRSNGSMERYLNAPKRITWPAFQDPPDFDVPFQFGKNAAGEAVFRSGERYRSSALKNGQYCFQWQRPPQRRRPGVPL</sequence>
<keyword evidence="7" id="KW-0158">Chromosome</keyword>
<feature type="domain" description="Protein kinase" evidence="12">
    <location>
        <begin position="118"/>
        <end position="401"/>
    </location>
</feature>
<dbReference type="InterPro" id="IPR008266">
    <property type="entry name" value="Tyr_kinase_AS"/>
</dbReference>
<evidence type="ECO:0000256" key="5">
    <source>
        <dbReference type="ARBA" id="ARBA00013948"/>
    </source>
</evidence>
<accession>A0AAD6MT25</accession>
<comment type="subunit">
    <text evidence="3">Component of the EKC/KEOPS complex composed of at least BUD32, CGI121, GON7, KAE1 and PCC1; the whole complex dimerizes.</text>
</comment>
<keyword evidence="14" id="KW-1185">Reference proteome</keyword>
<dbReference type="AlphaFoldDB" id="A0AAD6MT25"/>
<comment type="caution">
    <text evidence="13">The sequence shown here is derived from an EMBL/GenBank/DDBJ whole genome shotgun (WGS) entry which is preliminary data.</text>
</comment>
<dbReference type="GO" id="GO:0004674">
    <property type="term" value="F:protein serine/threonine kinase activity"/>
    <property type="evidence" value="ECO:0007669"/>
    <property type="project" value="UniProtKB-EC"/>
</dbReference>
<dbReference type="SUPFAM" id="SSF56112">
    <property type="entry name" value="Protein kinase-like (PK-like)"/>
    <property type="match status" value="1"/>
</dbReference>
<dbReference type="EMBL" id="JAQJAN010000013">
    <property type="protein sequence ID" value="KAJ5712397.1"/>
    <property type="molecule type" value="Genomic_DNA"/>
</dbReference>
<reference evidence="13" key="2">
    <citation type="submission" date="2023-01" db="EMBL/GenBank/DDBJ databases">
        <authorList>
            <person name="Petersen C."/>
        </authorList>
    </citation>
    <scope>NUCLEOTIDE SEQUENCE</scope>
    <source>
        <strain evidence="13">IBT 17514</strain>
    </source>
</reference>
<evidence type="ECO:0000259" key="12">
    <source>
        <dbReference type="PROSITE" id="PS50011"/>
    </source>
</evidence>
<dbReference type="InterPro" id="IPR000719">
    <property type="entry name" value="Prot_kinase_dom"/>
</dbReference>
<reference evidence="13" key="1">
    <citation type="journal article" date="2023" name="IMA Fungus">
        <title>Comparative genomic study of the Penicillium genus elucidates a diverse pangenome and 15 lateral gene transfer events.</title>
        <authorList>
            <person name="Petersen C."/>
            <person name="Sorensen T."/>
            <person name="Nielsen M.R."/>
            <person name="Sondergaard T.E."/>
            <person name="Sorensen J.L."/>
            <person name="Fitzpatrick D.A."/>
            <person name="Frisvad J.C."/>
            <person name="Nielsen K.L."/>
        </authorList>
    </citation>
    <scope>NUCLEOTIDE SEQUENCE</scope>
    <source>
        <strain evidence="13">IBT 17514</strain>
    </source>
</reference>
<evidence type="ECO:0000313" key="14">
    <source>
        <dbReference type="Proteomes" id="UP001215712"/>
    </source>
</evidence>
<evidence type="ECO:0000256" key="1">
    <source>
        <dbReference type="ARBA" id="ARBA00003747"/>
    </source>
</evidence>
<evidence type="ECO:0000256" key="7">
    <source>
        <dbReference type="ARBA" id="ARBA00022895"/>
    </source>
</evidence>
<dbReference type="EC" id="2.7.11.1" evidence="4"/>
<evidence type="ECO:0000313" key="13">
    <source>
        <dbReference type="EMBL" id="KAJ5712397.1"/>
    </source>
</evidence>
<dbReference type="InterPro" id="IPR011009">
    <property type="entry name" value="Kinase-like_dom_sf"/>
</dbReference>
<gene>
    <name evidence="13" type="ORF">N7493_008865</name>
</gene>
<dbReference type="PROSITE" id="PS00109">
    <property type="entry name" value="PROTEIN_KINASE_TYR"/>
    <property type="match status" value="1"/>
</dbReference>
<evidence type="ECO:0000256" key="10">
    <source>
        <dbReference type="ARBA" id="ARBA00047899"/>
    </source>
</evidence>
<evidence type="ECO:0000256" key="9">
    <source>
        <dbReference type="ARBA" id="ARBA00033194"/>
    </source>
</evidence>
<evidence type="ECO:0000256" key="3">
    <source>
        <dbReference type="ARBA" id="ARBA00011534"/>
    </source>
</evidence>
<proteinExistence type="predicted"/>
<organism evidence="13 14">
    <name type="scientific">Penicillium malachiteum</name>
    <dbReference type="NCBI Taxonomy" id="1324776"/>
    <lineage>
        <taxon>Eukaryota</taxon>
        <taxon>Fungi</taxon>
        <taxon>Dikarya</taxon>
        <taxon>Ascomycota</taxon>
        <taxon>Pezizomycotina</taxon>
        <taxon>Eurotiomycetes</taxon>
        <taxon>Eurotiomycetidae</taxon>
        <taxon>Eurotiales</taxon>
        <taxon>Aspergillaceae</taxon>
        <taxon>Penicillium</taxon>
    </lineage>
</organism>